<dbReference type="Pfam" id="PF13000">
    <property type="entry name" value="Acatn"/>
    <property type="match status" value="2"/>
</dbReference>
<protein>
    <recommendedName>
        <fullName evidence="9">Acetyl-coenzyme A transporter 1</fullName>
    </recommendedName>
</protein>
<feature type="transmembrane region" description="Helical" evidence="5">
    <location>
        <begin position="109"/>
        <end position="131"/>
    </location>
</feature>
<evidence type="ECO:0000256" key="3">
    <source>
        <dbReference type="ARBA" id="ARBA00022989"/>
    </source>
</evidence>
<feature type="transmembrane region" description="Helical" evidence="5">
    <location>
        <begin position="379"/>
        <end position="405"/>
    </location>
</feature>
<feature type="transmembrane region" description="Helical" evidence="5">
    <location>
        <begin position="179"/>
        <end position="199"/>
    </location>
</feature>
<evidence type="ECO:0000256" key="2">
    <source>
        <dbReference type="ARBA" id="ARBA00022692"/>
    </source>
</evidence>
<dbReference type="GO" id="GO:0016020">
    <property type="term" value="C:membrane"/>
    <property type="evidence" value="ECO:0007669"/>
    <property type="project" value="UniProtKB-SubCell"/>
</dbReference>
<keyword evidence="3 5" id="KW-1133">Transmembrane helix</keyword>
<feature type="transmembrane region" description="Helical" evidence="5">
    <location>
        <begin position="480"/>
        <end position="500"/>
    </location>
</feature>
<gene>
    <name evidence="6" type="ORF">OVA965_LOCUS22349</name>
    <name evidence="7" type="ORF">TMI583_LOCUS23063</name>
</gene>
<keyword evidence="4 5" id="KW-0472">Membrane</keyword>
<evidence type="ECO:0000256" key="5">
    <source>
        <dbReference type="SAM" id="Phobius"/>
    </source>
</evidence>
<feature type="transmembrane region" description="Helical" evidence="5">
    <location>
        <begin position="317"/>
        <end position="336"/>
    </location>
</feature>
<comment type="subcellular location">
    <subcellularLocation>
        <location evidence="1">Membrane</location>
        <topology evidence="1">Multi-pass membrane protein</topology>
    </subcellularLocation>
</comment>
<dbReference type="GO" id="GO:0008521">
    <property type="term" value="F:acetyl-CoA transmembrane transporter activity"/>
    <property type="evidence" value="ECO:0007669"/>
    <property type="project" value="InterPro"/>
</dbReference>
<feature type="transmembrane region" description="Helical" evidence="5">
    <location>
        <begin position="137"/>
        <end position="158"/>
    </location>
</feature>
<evidence type="ECO:0000313" key="8">
    <source>
        <dbReference type="Proteomes" id="UP000677228"/>
    </source>
</evidence>
<dbReference type="InterPro" id="IPR024371">
    <property type="entry name" value="AcetylCoA_trans_1-like"/>
</dbReference>
<proteinExistence type="predicted"/>
<dbReference type="Proteomes" id="UP000677228">
    <property type="component" value="Unassembled WGS sequence"/>
</dbReference>
<dbReference type="AlphaFoldDB" id="A0A8S2EF64"/>
<dbReference type="InterPro" id="IPR036259">
    <property type="entry name" value="MFS_trans_sf"/>
</dbReference>
<dbReference type="EMBL" id="CAJNOK010012574">
    <property type="protein sequence ID" value="CAF1166383.1"/>
    <property type="molecule type" value="Genomic_DNA"/>
</dbReference>
<comment type="caution">
    <text evidence="6">The sequence shown here is derived from an EMBL/GenBank/DDBJ whole genome shotgun (WGS) entry which is preliminary data.</text>
</comment>
<dbReference type="EMBL" id="CAJOBA010034098">
    <property type="protein sequence ID" value="CAF3977940.1"/>
    <property type="molecule type" value="Genomic_DNA"/>
</dbReference>
<feature type="transmembrane region" description="Helical" evidence="5">
    <location>
        <begin position="80"/>
        <end position="100"/>
    </location>
</feature>
<feature type="transmembrane region" description="Helical" evidence="5">
    <location>
        <begin position="219"/>
        <end position="243"/>
    </location>
</feature>
<dbReference type="PANTHER" id="PTHR12778">
    <property type="entry name" value="SOLUTE CARRIER FAMILY 33 ACETYL-COA TRANSPORTER -RELATED"/>
    <property type="match status" value="1"/>
</dbReference>
<evidence type="ECO:0008006" key="9">
    <source>
        <dbReference type="Google" id="ProtNLM"/>
    </source>
</evidence>
<keyword evidence="2 5" id="KW-0812">Transmembrane</keyword>
<dbReference type="InterPro" id="IPR004752">
    <property type="entry name" value="AmpG_permease/AT-1"/>
</dbReference>
<reference evidence="6" key="1">
    <citation type="submission" date="2021-02" db="EMBL/GenBank/DDBJ databases">
        <authorList>
            <person name="Nowell W R."/>
        </authorList>
    </citation>
    <scope>NUCLEOTIDE SEQUENCE</scope>
</reference>
<dbReference type="SUPFAM" id="SSF103473">
    <property type="entry name" value="MFS general substrate transporter"/>
    <property type="match status" value="1"/>
</dbReference>
<name>A0A8S2EF64_9BILA</name>
<organism evidence="6 8">
    <name type="scientific">Didymodactylos carnosus</name>
    <dbReference type="NCBI Taxonomy" id="1234261"/>
    <lineage>
        <taxon>Eukaryota</taxon>
        <taxon>Metazoa</taxon>
        <taxon>Spiralia</taxon>
        <taxon>Gnathifera</taxon>
        <taxon>Rotifera</taxon>
        <taxon>Eurotatoria</taxon>
        <taxon>Bdelloidea</taxon>
        <taxon>Philodinida</taxon>
        <taxon>Philodinidae</taxon>
        <taxon>Didymodactylos</taxon>
    </lineage>
</organism>
<evidence type="ECO:0000256" key="4">
    <source>
        <dbReference type="ARBA" id="ARBA00023136"/>
    </source>
</evidence>
<dbReference type="Gene3D" id="1.20.1250.20">
    <property type="entry name" value="MFS general substrate transporter like domains"/>
    <property type="match status" value="1"/>
</dbReference>
<feature type="transmembrane region" description="Helical" evidence="5">
    <location>
        <begin position="41"/>
        <end position="65"/>
    </location>
</feature>
<feature type="transmembrane region" description="Helical" evidence="5">
    <location>
        <begin position="348"/>
        <end position="373"/>
    </location>
</feature>
<feature type="transmembrane region" description="Helical" evidence="5">
    <location>
        <begin position="417"/>
        <end position="437"/>
    </location>
</feature>
<evidence type="ECO:0000313" key="6">
    <source>
        <dbReference type="EMBL" id="CAF1166383.1"/>
    </source>
</evidence>
<dbReference type="Proteomes" id="UP000682733">
    <property type="component" value="Unassembled WGS sequence"/>
</dbReference>
<accession>A0A8S2EF64</accession>
<sequence>MILCIDFVFEDMMTRQEEEDENEINNKVHIKPNWKRDISSIFLLMVLYLMQGVIIGITVSIPLILQSKGVSWKQQGTFSFVHWPFSIKLLWAPIIDSLYIKRFGRRKTWLLPIQLLIGLIMILLSFYISSLLNTKNILVLTISWIFLYFLTASQDICVDGWALSLLSNENIGWASTCQTVGQTIGIFIGHVLFLTFESIEYSNKYIRKLFSIIEKPSGIISFSNFLLFWGSTFIIITLLIALFKNEKSHKNDEDDDDDNKRTNNYSLVETYLAMFKLFKKPCIRELTFILLTQEIGFAATNFMTNLKLIEMGVKQELLTLMFTPLILIKIFIPLCISHWTSGSKPLSVYIYCYIPRLFTSILIAIFVYVTPVFQPFQWYYYLIANILFGINETFISSMIVAKVAFNAKISDTHIGGTYMTLLATIANMGLSLTRTSLMYAANYLTWKTCIIHKQQNMSCNTDENKNQCISFNNGTCKIEIDAYCIEVGCCIVVGILWLIWKYRSLIRLQSLPLNKWHVKLIPERTDDTKIYFS</sequence>
<dbReference type="PANTHER" id="PTHR12778:SF9">
    <property type="entry name" value="ACETYL-COENZYME A TRANSPORTER 1"/>
    <property type="match status" value="1"/>
</dbReference>
<dbReference type="GO" id="GO:0035348">
    <property type="term" value="P:acetyl-CoA transmembrane transport"/>
    <property type="evidence" value="ECO:0007669"/>
    <property type="project" value="InterPro"/>
</dbReference>
<evidence type="ECO:0000256" key="1">
    <source>
        <dbReference type="ARBA" id="ARBA00004141"/>
    </source>
</evidence>
<evidence type="ECO:0000313" key="7">
    <source>
        <dbReference type="EMBL" id="CAF3977940.1"/>
    </source>
</evidence>